<keyword evidence="4" id="KW-1015">Disulfide bond</keyword>
<keyword evidence="2 5" id="KW-0732">Signal</keyword>
<dbReference type="Pfam" id="PF05199">
    <property type="entry name" value="GMC_oxred_C"/>
    <property type="match status" value="1"/>
</dbReference>
<evidence type="ECO:0000256" key="5">
    <source>
        <dbReference type="SAM" id="SignalP"/>
    </source>
</evidence>
<evidence type="ECO:0000256" key="3">
    <source>
        <dbReference type="PIRSR" id="PIRSR000137-2"/>
    </source>
</evidence>
<name>A0A5J9SL88_9POAL</name>
<dbReference type="Pfam" id="PF00732">
    <property type="entry name" value="GMC_oxred_N"/>
    <property type="match status" value="1"/>
</dbReference>
<feature type="chain" id="PRO_5023870162" description="Glucose-methanol-choline oxidoreductase N-terminal domain-containing protein" evidence="5">
    <location>
        <begin position="30"/>
        <end position="678"/>
    </location>
</feature>
<feature type="disulfide bond" evidence="4">
    <location>
        <begin position="481"/>
        <end position="536"/>
    </location>
</feature>
<comment type="similarity">
    <text evidence="1">Belongs to the GMC oxidoreductase family.</text>
</comment>
<keyword evidence="3" id="KW-0285">Flavoprotein</keyword>
<dbReference type="SUPFAM" id="SSF54373">
    <property type="entry name" value="FAD-linked reductases, C-terminal domain"/>
    <property type="match status" value="1"/>
</dbReference>
<proteinExistence type="inferred from homology"/>
<feature type="binding site" evidence="3">
    <location>
        <position position="236"/>
    </location>
    <ligand>
        <name>FAD</name>
        <dbReference type="ChEBI" id="CHEBI:57692"/>
    </ligand>
</feature>
<dbReference type="GO" id="GO:0050660">
    <property type="term" value="F:flavin adenine dinucleotide binding"/>
    <property type="evidence" value="ECO:0007669"/>
    <property type="project" value="InterPro"/>
</dbReference>
<dbReference type="PANTHER" id="PTHR45968">
    <property type="entry name" value="OSJNBA0019K04.7 PROTEIN"/>
    <property type="match status" value="1"/>
</dbReference>
<gene>
    <name evidence="7" type="ORF">EJB05_54923</name>
</gene>
<dbReference type="SUPFAM" id="SSF51905">
    <property type="entry name" value="FAD/NAD(P)-binding domain"/>
    <property type="match status" value="1"/>
</dbReference>
<dbReference type="PROSITE" id="PS00624">
    <property type="entry name" value="GMC_OXRED_2"/>
    <property type="match status" value="1"/>
</dbReference>
<dbReference type="Gramene" id="TVT99723">
    <property type="protein sequence ID" value="TVT99723"/>
    <property type="gene ID" value="EJB05_54923"/>
</dbReference>
<evidence type="ECO:0000256" key="1">
    <source>
        <dbReference type="ARBA" id="ARBA00010790"/>
    </source>
</evidence>
<dbReference type="InterPro" id="IPR000172">
    <property type="entry name" value="GMC_OxRdtase_N"/>
</dbReference>
<accession>A0A5J9SL88</accession>
<evidence type="ECO:0000259" key="6">
    <source>
        <dbReference type="PROSITE" id="PS00624"/>
    </source>
</evidence>
<comment type="caution">
    <text evidence="7">The sequence shown here is derived from an EMBL/GenBank/DDBJ whole genome shotgun (WGS) entry which is preliminary data.</text>
</comment>
<dbReference type="OrthoDB" id="269227at2759"/>
<dbReference type="InterPro" id="IPR007867">
    <property type="entry name" value="GMC_OxRtase_C"/>
</dbReference>
<comment type="cofactor">
    <cofactor evidence="3">
        <name>FAD</name>
        <dbReference type="ChEBI" id="CHEBI:57692"/>
    </cofactor>
</comment>
<feature type="binding site" evidence="3">
    <location>
        <position position="573"/>
    </location>
    <ligand>
        <name>FAD</name>
        <dbReference type="ChEBI" id="CHEBI:57692"/>
    </ligand>
</feature>
<dbReference type="AlphaFoldDB" id="A0A5J9SL88"/>
<sequence length="678" mass="74628">MATDRLFSRAMAAFVVTSFFPLLCSSAQARGMNYTFVKDAARAPDVSYYDYIVIGGGTAGCPLSATLSERFRVLLLERGGSPYDDERIGDMTRFADTLSDTSAGSPAQRFVSEDGVINSRPRVLGGGSCINAGFYTRAADDYVRGVGWDLGKATAAYRWVEDVVAFQPEVGPWQAALQQGLLESGVAPDNGFTYDHIEGTKVGGSIFDADGRRHTAADLLRYARADGLDVLLRARVAKILFNVRGNRRPVARGVVFHDSAGRMHKAYLNAGHGNEIILSAGAMGSPQLLMLSGVGPADHLSSFGITLVRDQPAVGQGMYDNPMNAIYVPSPTPVEVSLIQRRQLGRPAHGLQQRRRRSQAAPQLRHVRIRGSCHDHASHMQLCKCAVPYKVTVLSTRLCCVPEQTGQLATVPPKQRTPEAIARAAEAMSQLNDTAFRGGFILEKIIGPLSTGHLRLRNRNPDDNPAVTFNYFSHPEDLRRCVAGLSVIERVIQSRAFENFTYSDFSVEMLLNMTASYPVNLLPRHDNDSKSLEQYCKDTVMTIWHYHGGCHVGRVVDTEYRVLGVDALRVIDGSTFNASPGTNPQATVMMLGRYMGVKIQSERLKAAGLGRKKLIAGDPYEGFKLSATLQFSVVPAAKMQATLQKRFWYMMNKSIISSVMYLQRRCNKDKLLEPRNSY</sequence>
<evidence type="ECO:0000256" key="2">
    <source>
        <dbReference type="ARBA" id="ARBA00022729"/>
    </source>
</evidence>
<dbReference type="PIRSF" id="PIRSF000137">
    <property type="entry name" value="Alcohol_oxidase"/>
    <property type="match status" value="1"/>
</dbReference>
<feature type="binding site" evidence="3">
    <location>
        <position position="123"/>
    </location>
    <ligand>
        <name>FAD</name>
        <dbReference type="ChEBI" id="CHEBI:57692"/>
    </ligand>
</feature>
<feature type="binding site" evidence="3">
    <location>
        <begin position="584"/>
        <end position="585"/>
    </location>
    <ligand>
        <name>FAD</name>
        <dbReference type="ChEBI" id="CHEBI:57692"/>
    </ligand>
</feature>
<protein>
    <recommendedName>
        <fullName evidence="6">Glucose-methanol-choline oxidoreductase N-terminal domain-containing protein</fullName>
    </recommendedName>
</protein>
<feature type="binding site" evidence="3">
    <location>
        <begin position="544"/>
        <end position="545"/>
    </location>
    <ligand>
        <name>FAD</name>
        <dbReference type="ChEBI" id="CHEBI:57692"/>
    </ligand>
</feature>
<keyword evidence="3" id="KW-0274">FAD</keyword>
<dbReference type="Proteomes" id="UP000324897">
    <property type="component" value="Unassembled WGS sequence"/>
</dbReference>
<reference evidence="7 8" key="1">
    <citation type="journal article" date="2019" name="Sci. Rep.">
        <title>A high-quality genome of Eragrostis curvula grass provides insights into Poaceae evolution and supports new strategies to enhance forage quality.</title>
        <authorList>
            <person name="Carballo J."/>
            <person name="Santos B.A.C.M."/>
            <person name="Zappacosta D."/>
            <person name="Garbus I."/>
            <person name="Selva J.P."/>
            <person name="Gallo C.A."/>
            <person name="Diaz A."/>
            <person name="Albertini E."/>
            <person name="Caccamo M."/>
            <person name="Echenique V."/>
        </authorList>
    </citation>
    <scope>NUCLEOTIDE SEQUENCE [LARGE SCALE GENOMIC DNA]</scope>
    <source>
        <strain evidence="8">cv. Victoria</strain>
        <tissue evidence="7">Leaf</tissue>
    </source>
</reference>
<dbReference type="EMBL" id="RWGY01000686">
    <property type="protein sequence ID" value="TVT99723.1"/>
    <property type="molecule type" value="Genomic_DNA"/>
</dbReference>
<dbReference type="GO" id="GO:0016614">
    <property type="term" value="F:oxidoreductase activity, acting on CH-OH group of donors"/>
    <property type="evidence" value="ECO:0007669"/>
    <property type="project" value="InterPro"/>
</dbReference>
<dbReference type="InterPro" id="IPR036188">
    <property type="entry name" value="FAD/NAD-bd_sf"/>
</dbReference>
<evidence type="ECO:0000313" key="8">
    <source>
        <dbReference type="Proteomes" id="UP000324897"/>
    </source>
</evidence>
<dbReference type="InterPro" id="IPR051871">
    <property type="entry name" value="GMC_Oxidoreductase-Related"/>
</dbReference>
<organism evidence="7 8">
    <name type="scientific">Eragrostis curvula</name>
    <name type="common">weeping love grass</name>
    <dbReference type="NCBI Taxonomy" id="38414"/>
    <lineage>
        <taxon>Eukaryota</taxon>
        <taxon>Viridiplantae</taxon>
        <taxon>Streptophyta</taxon>
        <taxon>Embryophyta</taxon>
        <taxon>Tracheophyta</taxon>
        <taxon>Spermatophyta</taxon>
        <taxon>Magnoliopsida</taxon>
        <taxon>Liliopsida</taxon>
        <taxon>Poales</taxon>
        <taxon>Poaceae</taxon>
        <taxon>PACMAD clade</taxon>
        <taxon>Chloridoideae</taxon>
        <taxon>Eragrostideae</taxon>
        <taxon>Eragrostidinae</taxon>
        <taxon>Eragrostis</taxon>
    </lineage>
</organism>
<dbReference type="PANTHER" id="PTHR45968:SF3">
    <property type="entry name" value="OS04G0573100 PROTEIN"/>
    <property type="match status" value="1"/>
</dbReference>
<evidence type="ECO:0000313" key="7">
    <source>
        <dbReference type="EMBL" id="TVT99723.1"/>
    </source>
</evidence>
<dbReference type="InterPro" id="IPR012132">
    <property type="entry name" value="GMC_OxRdtase"/>
</dbReference>
<dbReference type="Gene3D" id="3.30.410.40">
    <property type="match status" value="1"/>
</dbReference>
<keyword evidence="8" id="KW-1185">Reference proteome</keyword>
<feature type="signal peptide" evidence="5">
    <location>
        <begin position="1"/>
        <end position="29"/>
    </location>
</feature>
<evidence type="ECO:0000256" key="4">
    <source>
        <dbReference type="PIRSR" id="PIRSR000137-3"/>
    </source>
</evidence>
<dbReference type="Gene3D" id="3.50.50.60">
    <property type="entry name" value="FAD/NAD(P)-binding domain"/>
    <property type="match status" value="1"/>
</dbReference>
<feature type="domain" description="Glucose-methanol-choline oxidoreductase N-terminal" evidence="6">
    <location>
        <begin position="281"/>
        <end position="295"/>
    </location>
</feature>